<evidence type="ECO:0000256" key="6">
    <source>
        <dbReference type="RuleBase" id="RU362028"/>
    </source>
</evidence>
<dbReference type="NCBIfam" id="TIGR00005">
    <property type="entry name" value="rluA_subfam"/>
    <property type="match status" value="1"/>
</dbReference>
<dbReference type="InterPro" id="IPR020103">
    <property type="entry name" value="PsdUridine_synth_cat_dom_sf"/>
</dbReference>
<comment type="catalytic activity">
    <reaction evidence="3">
        <text>uridine(1911/1915/1917) in 23S rRNA = pseudouridine(1911/1915/1917) in 23S rRNA</text>
        <dbReference type="Rhea" id="RHEA:42524"/>
        <dbReference type="Rhea" id="RHEA-COMP:10097"/>
        <dbReference type="Rhea" id="RHEA-COMP:10098"/>
        <dbReference type="ChEBI" id="CHEBI:65314"/>
        <dbReference type="ChEBI" id="CHEBI:65315"/>
        <dbReference type="EC" id="5.4.99.23"/>
    </reaction>
</comment>
<dbReference type="InterPro" id="IPR002942">
    <property type="entry name" value="S4_RNA-bd"/>
</dbReference>
<proteinExistence type="inferred from homology"/>
<reference evidence="8 9" key="1">
    <citation type="submission" date="2016-06" db="EMBL/GenBank/DDBJ databases">
        <title>Draft genome of Moraxella atlantae CCUG 66109.</title>
        <authorList>
            <person name="Salva-Serra F."/>
            <person name="Engstrom-Jakobsson H."/>
            <person name="Thorell K."/>
            <person name="Gonzales-Siles L."/>
            <person name="Karlsson R."/>
            <person name="Boulund F."/>
            <person name="Engstrand L."/>
            <person name="Kristiansson E."/>
            <person name="Moore E."/>
        </authorList>
    </citation>
    <scope>NUCLEOTIDE SEQUENCE [LARGE SCALE GENOMIC DNA]</scope>
    <source>
        <strain evidence="8 9">CCUG 66109</strain>
    </source>
</reference>
<dbReference type="CDD" id="cd00165">
    <property type="entry name" value="S4"/>
    <property type="match status" value="1"/>
</dbReference>
<dbReference type="PANTHER" id="PTHR21600">
    <property type="entry name" value="MITOCHONDRIAL RNA PSEUDOURIDINE SYNTHASE"/>
    <property type="match status" value="1"/>
</dbReference>
<dbReference type="EC" id="5.4.99.-" evidence="6"/>
<protein>
    <recommendedName>
        <fullName evidence="6">Pseudouridine synthase</fullName>
        <ecNumber evidence="6">5.4.99.-</ecNumber>
    </recommendedName>
</protein>
<dbReference type="InterPro" id="IPR006225">
    <property type="entry name" value="PsdUridine_synth_RluC/D"/>
</dbReference>
<dbReference type="OrthoDB" id="9807829at2"/>
<dbReference type="GO" id="GO:0160140">
    <property type="term" value="F:23S rRNA pseudouridine(1911/1915/1917) synthase activity"/>
    <property type="evidence" value="ECO:0007669"/>
    <property type="project" value="UniProtKB-EC"/>
</dbReference>
<dbReference type="STRING" id="34059.A9308_01195"/>
<dbReference type="PROSITE" id="PS50889">
    <property type="entry name" value="S4"/>
    <property type="match status" value="1"/>
</dbReference>
<dbReference type="Gene3D" id="3.30.2350.10">
    <property type="entry name" value="Pseudouridine synthase"/>
    <property type="match status" value="1"/>
</dbReference>
<evidence type="ECO:0000256" key="1">
    <source>
        <dbReference type="ARBA" id="ARBA00010876"/>
    </source>
</evidence>
<keyword evidence="2 6" id="KW-0413">Isomerase</keyword>
<evidence type="ECO:0000313" key="8">
    <source>
        <dbReference type="EMBL" id="OBX73127.1"/>
    </source>
</evidence>
<feature type="domain" description="RNA-binding S4" evidence="7">
    <location>
        <begin position="66"/>
        <end position="123"/>
    </location>
</feature>
<dbReference type="EMBL" id="LZMZ01000053">
    <property type="protein sequence ID" value="OBX73127.1"/>
    <property type="molecule type" value="Genomic_DNA"/>
</dbReference>
<name>A0A1B8Q8V2_9GAMM</name>
<evidence type="ECO:0000256" key="5">
    <source>
        <dbReference type="PROSITE-ProRule" id="PRU00182"/>
    </source>
</evidence>
<dbReference type="SUPFAM" id="SSF55120">
    <property type="entry name" value="Pseudouridine synthase"/>
    <property type="match status" value="1"/>
</dbReference>
<dbReference type="InterPro" id="IPR036986">
    <property type="entry name" value="S4_RNA-bd_sf"/>
</dbReference>
<dbReference type="PANTHER" id="PTHR21600:SF44">
    <property type="entry name" value="RIBOSOMAL LARGE SUBUNIT PSEUDOURIDINE SYNTHASE D"/>
    <property type="match status" value="1"/>
</dbReference>
<dbReference type="AlphaFoldDB" id="A0A1B8Q8V2"/>
<dbReference type="GO" id="GO:0000455">
    <property type="term" value="P:enzyme-directed rRNA pseudouridine synthesis"/>
    <property type="evidence" value="ECO:0007669"/>
    <property type="project" value="TreeGrafter"/>
</dbReference>
<dbReference type="Proteomes" id="UP000092508">
    <property type="component" value="Unassembled WGS sequence"/>
</dbReference>
<comment type="catalytic activity">
    <reaction evidence="6">
        <text>a uridine in RNA = a pseudouridine in RNA</text>
        <dbReference type="Rhea" id="RHEA:48348"/>
        <dbReference type="Rhea" id="RHEA-COMP:12068"/>
        <dbReference type="Rhea" id="RHEA-COMP:12069"/>
        <dbReference type="ChEBI" id="CHEBI:65314"/>
        <dbReference type="ChEBI" id="CHEBI:65315"/>
    </reaction>
</comment>
<dbReference type="SMART" id="SM00363">
    <property type="entry name" value="S4"/>
    <property type="match status" value="1"/>
</dbReference>
<dbReference type="CDD" id="cd02869">
    <property type="entry name" value="PseudoU_synth_RluA_like"/>
    <property type="match status" value="1"/>
</dbReference>
<dbReference type="RefSeq" id="WP_067238947.1">
    <property type="nucleotide sequence ID" value="NZ_LZMZ01000053.1"/>
</dbReference>
<dbReference type="InterPro" id="IPR050188">
    <property type="entry name" value="RluA_PseudoU_synthase"/>
</dbReference>
<comment type="caution">
    <text evidence="8">The sequence shown here is derived from an EMBL/GenBank/DDBJ whole genome shotgun (WGS) entry which is preliminary data.</text>
</comment>
<evidence type="ECO:0000256" key="3">
    <source>
        <dbReference type="ARBA" id="ARBA00036882"/>
    </source>
</evidence>
<accession>A0A1B8Q8V2</accession>
<evidence type="ECO:0000256" key="2">
    <source>
        <dbReference type="ARBA" id="ARBA00023235"/>
    </source>
</evidence>
<dbReference type="Gene3D" id="3.10.290.10">
    <property type="entry name" value="RNA-binding S4 domain"/>
    <property type="match status" value="1"/>
</dbReference>
<keyword evidence="5" id="KW-0694">RNA-binding</keyword>
<dbReference type="InterPro" id="IPR006145">
    <property type="entry name" value="PsdUridine_synth_RsuA/RluA"/>
</dbReference>
<dbReference type="PROSITE" id="PS01129">
    <property type="entry name" value="PSI_RLU"/>
    <property type="match status" value="1"/>
</dbReference>
<dbReference type="GO" id="GO:0003723">
    <property type="term" value="F:RNA binding"/>
    <property type="evidence" value="ECO:0007669"/>
    <property type="project" value="UniProtKB-KW"/>
</dbReference>
<dbReference type="Pfam" id="PF00849">
    <property type="entry name" value="PseudoU_synth_2"/>
    <property type="match status" value="1"/>
</dbReference>
<dbReference type="Pfam" id="PF01479">
    <property type="entry name" value="S4"/>
    <property type="match status" value="1"/>
</dbReference>
<dbReference type="InterPro" id="IPR006224">
    <property type="entry name" value="PsdUridine_synth_RluA-like_CS"/>
</dbReference>
<gene>
    <name evidence="8" type="ORF">A9308_01195</name>
</gene>
<sequence length="371" mass="40185">MTTAATDVTRFDDANAPTTLADLKADHSDFDDDSDGLIQAQNAAQGLAAPSVLQQSMTISDAQAGKRIDKVASHWLADFSREQVKDWLNDGALTINGMTQKPKYRVKAGDVVALYATLQAAQADLPENIPLDIVFEDAYLLVINKPAGLVVHPGAGNWTGTLVNALLYHYPDSRVLPRAGLVHRIDKDTTGLLIIAKDHKTQLALIAQLKDKTVYRRYQALALADTDTLASLPRTIDAPIGRHASQRTKMAVTSSGKPAVTHIDRLTAVADGLVLADLRLETGRTHQIRVHLAHIGCPLLGDPVYGSTRQTAKLCKHLNTAQQTQVNDFARQALHAYELGFVHPITGQAVRVQAALAADMQVLIDVLTKKD</sequence>
<comment type="function">
    <text evidence="6">Responsible for synthesis of pseudouridine from uracil.</text>
</comment>
<evidence type="ECO:0000256" key="4">
    <source>
        <dbReference type="PIRSR" id="PIRSR606225-1"/>
    </source>
</evidence>
<evidence type="ECO:0000313" key="9">
    <source>
        <dbReference type="Proteomes" id="UP000092508"/>
    </source>
</evidence>
<feature type="active site" evidence="4">
    <location>
        <position position="186"/>
    </location>
</feature>
<dbReference type="SUPFAM" id="SSF55174">
    <property type="entry name" value="Alpha-L RNA-binding motif"/>
    <property type="match status" value="1"/>
</dbReference>
<comment type="similarity">
    <text evidence="1 6">Belongs to the pseudouridine synthase RluA family.</text>
</comment>
<evidence type="ECO:0000259" key="7">
    <source>
        <dbReference type="SMART" id="SM00363"/>
    </source>
</evidence>
<organism evidence="8 9">
    <name type="scientific">Faucicola atlantae</name>
    <dbReference type="NCBI Taxonomy" id="34059"/>
    <lineage>
        <taxon>Bacteria</taxon>
        <taxon>Pseudomonadati</taxon>
        <taxon>Pseudomonadota</taxon>
        <taxon>Gammaproteobacteria</taxon>
        <taxon>Moraxellales</taxon>
        <taxon>Moraxellaceae</taxon>
        <taxon>Faucicola</taxon>
    </lineage>
</organism>